<feature type="domain" description="Beta-lactamase class A catalytic" evidence="1">
    <location>
        <begin position="123"/>
        <end position="261"/>
    </location>
</feature>
<evidence type="ECO:0000313" key="3">
    <source>
        <dbReference type="Proteomes" id="UP001500665"/>
    </source>
</evidence>
<dbReference type="InterPro" id="IPR000871">
    <property type="entry name" value="Beta-lactam_class-A"/>
</dbReference>
<name>A0ABN1QB24_9ACTN</name>
<dbReference type="InterPro" id="IPR045155">
    <property type="entry name" value="Beta-lactam_cat"/>
</dbReference>
<protein>
    <submittedName>
        <fullName evidence="2">Serine hydrolase</fullName>
    </submittedName>
</protein>
<sequence length="309" mass="33904">MPVFRAISRTAAAGTVSGVLVAGFLIAEPAAVSAAKPRTWPVNCVSDDSPEAAERLETRLRRAVQGRSGTMSFALYDRERKIGCYYGSGRRYDSASTIKVTVVAALLRTAQQQKRELTSRERSLARAAITRSDNNATTVLFRQLGRTRVQRFLNAVGMRATRLDPGGHWGLTRTTAVDQLRLLLALTRPGDVLTAKSRRHVLNLMSQVISSQRWGAPAGASTQVDVRVKNGWLPRSTHGWRVHSLGIFGNTRRDYMMAFLTHDNPTLAYGITTIERAARVVHTTLVPEASARRVPTPMPPEIGDGSAPY</sequence>
<keyword evidence="2" id="KW-0378">Hydrolase</keyword>
<proteinExistence type="predicted"/>
<dbReference type="SUPFAM" id="SSF56601">
    <property type="entry name" value="beta-lactamase/transpeptidase-like"/>
    <property type="match status" value="1"/>
</dbReference>
<keyword evidence="3" id="KW-1185">Reference proteome</keyword>
<comment type="caution">
    <text evidence="2">The sequence shown here is derived from an EMBL/GenBank/DDBJ whole genome shotgun (WGS) entry which is preliminary data.</text>
</comment>
<dbReference type="PANTHER" id="PTHR35333">
    <property type="entry name" value="BETA-LACTAMASE"/>
    <property type="match status" value="1"/>
</dbReference>
<organism evidence="2 3">
    <name type="scientific">Actinocorallia libanotica</name>
    <dbReference type="NCBI Taxonomy" id="46162"/>
    <lineage>
        <taxon>Bacteria</taxon>
        <taxon>Bacillati</taxon>
        <taxon>Actinomycetota</taxon>
        <taxon>Actinomycetes</taxon>
        <taxon>Streptosporangiales</taxon>
        <taxon>Thermomonosporaceae</taxon>
        <taxon>Actinocorallia</taxon>
    </lineage>
</organism>
<accession>A0ABN1QB24</accession>
<dbReference type="Proteomes" id="UP001500665">
    <property type="component" value="Unassembled WGS sequence"/>
</dbReference>
<evidence type="ECO:0000259" key="1">
    <source>
        <dbReference type="Pfam" id="PF13354"/>
    </source>
</evidence>
<dbReference type="EMBL" id="BAAAHH010000002">
    <property type="protein sequence ID" value="GAA0939958.1"/>
    <property type="molecule type" value="Genomic_DNA"/>
</dbReference>
<dbReference type="GO" id="GO:0016787">
    <property type="term" value="F:hydrolase activity"/>
    <property type="evidence" value="ECO:0007669"/>
    <property type="project" value="UniProtKB-KW"/>
</dbReference>
<reference evidence="2 3" key="1">
    <citation type="journal article" date="2019" name="Int. J. Syst. Evol. Microbiol.">
        <title>The Global Catalogue of Microorganisms (GCM) 10K type strain sequencing project: providing services to taxonomists for standard genome sequencing and annotation.</title>
        <authorList>
            <consortium name="The Broad Institute Genomics Platform"/>
            <consortium name="The Broad Institute Genome Sequencing Center for Infectious Disease"/>
            <person name="Wu L."/>
            <person name="Ma J."/>
        </authorList>
    </citation>
    <scope>NUCLEOTIDE SEQUENCE [LARGE SCALE GENOMIC DNA]</scope>
    <source>
        <strain evidence="2 3">JCM 10696</strain>
    </source>
</reference>
<dbReference type="InterPro" id="IPR012338">
    <property type="entry name" value="Beta-lactam/transpept-like"/>
</dbReference>
<dbReference type="Pfam" id="PF13354">
    <property type="entry name" value="Beta-lactamase2"/>
    <property type="match status" value="1"/>
</dbReference>
<dbReference type="Gene3D" id="3.40.710.10">
    <property type="entry name" value="DD-peptidase/beta-lactamase superfamily"/>
    <property type="match status" value="1"/>
</dbReference>
<dbReference type="PANTHER" id="PTHR35333:SF3">
    <property type="entry name" value="BETA-LACTAMASE-TYPE TRANSPEPTIDASE FOLD CONTAINING PROTEIN"/>
    <property type="match status" value="1"/>
</dbReference>
<gene>
    <name evidence="2" type="ORF">GCM10009550_08910</name>
</gene>
<dbReference type="RefSeq" id="WP_344236942.1">
    <property type="nucleotide sequence ID" value="NZ_BAAAHH010000002.1"/>
</dbReference>
<evidence type="ECO:0000313" key="2">
    <source>
        <dbReference type="EMBL" id="GAA0939958.1"/>
    </source>
</evidence>